<proteinExistence type="predicted"/>
<feature type="transmembrane region" description="Helical" evidence="1">
    <location>
        <begin position="9"/>
        <end position="27"/>
    </location>
</feature>
<dbReference type="EMBL" id="JAVRBK010000001">
    <property type="protein sequence ID" value="KAK5649881.1"/>
    <property type="molecule type" value="Genomic_DNA"/>
</dbReference>
<dbReference type="Gene3D" id="2.10.25.10">
    <property type="entry name" value="Laminin"/>
    <property type="match status" value="2"/>
</dbReference>
<feature type="domain" description="EGF-like" evidence="2">
    <location>
        <begin position="186"/>
        <end position="217"/>
    </location>
</feature>
<evidence type="ECO:0000313" key="3">
    <source>
        <dbReference type="EMBL" id="KAK5649881.1"/>
    </source>
</evidence>
<accession>A0AAN7ZWL9</accession>
<dbReference type="Proteomes" id="UP001329430">
    <property type="component" value="Chromosome 1"/>
</dbReference>
<dbReference type="PANTHER" id="PTHR24047">
    <property type="entry name" value="FI01909P-RELATED"/>
    <property type="match status" value="1"/>
</dbReference>
<dbReference type="Pfam" id="PF02363">
    <property type="entry name" value="C_tripleX"/>
    <property type="match status" value="6"/>
</dbReference>
<gene>
    <name evidence="3" type="ORF">RI129_000910</name>
</gene>
<evidence type="ECO:0000256" key="1">
    <source>
        <dbReference type="SAM" id="Phobius"/>
    </source>
</evidence>
<sequence>MASSVSDAFLFKILIGLSAIIICTAYVPTTLPPNRNVNFIAAAKKLPPRGPGICMLEVPTVDLLSEADRRGPIPPGNGVIIHICCSGWKPKPHVANKCEPVCDNGCVNGNCNNCIPTCPKGCLHGVCTLQGTCSCSAGFTLDLKGQFCIPICLGGCGMGGNCTAPNVCSCKPGFKKNVATSKCEYNCEGGCPSGTHCIGPNECSCPSGFIKRNNACEAQCPRGCLNGLYLTGTSCQAHCSQPCLNGECTGPNVCVAYCPNGCLNGQCASPNLCICNPVSLRIKRRMLALGEYGENYIWNLFQNNRIESNLKYF</sequence>
<evidence type="ECO:0000313" key="4">
    <source>
        <dbReference type="Proteomes" id="UP001329430"/>
    </source>
</evidence>
<comment type="caution">
    <text evidence="3">The sequence shown here is derived from an EMBL/GenBank/DDBJ whole genome shotgun (WGS) entry which is preliminary data.</text>
</comment>
<keyword evidence="1" id="KW-1133">Transmembrane helix</keyword>
<protein>
    <recommendedName>
        <fullName evidence="2">EGF-like domain-containing protein</fullName>
    </recommendedName>
</protein>
<dbReference type="InterPro" id="IPR003341">
    <property type="entry name" value="Cys_rich_tripleX"/>
</dbReference>
<dbReference type="InterPro" id="IPR000742">
    <property type="entry name" value="EGF"/>
</dbReference>
<organism evidence="3 4">
    <name type="scientific">Pyrocoelia pectoralis</name>
    <dbReference type="NCBI Taxonomy" id="417401"/>
    <lineage>
        <taxon>Eukaryota</taxon>
        <taxon>Metazoa</taxon>
        <taxon>Ecdysozoa</taxon>
        <taxon>Arthropoda</taxon>
        <taxon>Hexapoda</taxon>
        <taxon>Insecta</taxon>
        <taxon>Pterygota</taxon>
        <taxon>Neoptera</taxon>
        <taxon>Endopterygota</taxon>
        <taxon>Coleoptera</taxon>
        <taxon>Polyphaga</taxon>
        <taxon>Elateriformia</taxon>
        <taxon>Elateroidea</taxon>
        <taxon>Lampyridae</taxon>
        <taxon>Lampyrinae</taxon>
        <taxon>Pyrocoelia</taxon>
    </lineage>
</organism>
<dbReference type="SUPFAM" id="SSF57184">
    <property type="entry name" value="Growth factor receptor domain"/>
    <property type="match status" value="1"/>
</dbReference>
<reference evidence="3 4" key="1">
    <citation type="journal article" date="2024" name="Insects">
        <title>An Improved Chromosome-Level Genome Assembly of the Firefly Pyrocoelia pectoralis.</title>
        <authorList>
            <person name="Fu X."/>
            <person name="Meyer-Rochow V.B."/>
            <person name="Ballantyne L."/>
            <person name="Zhu X."/>
        </authorList>
    </citation>
    <scope>NUCLEOTIDE SEQUENCE [LARGE SCALE GENOMIC DNA]</scope>
    <source>
        <strain evidence="3">XCY_ONT2</strain>
    </source>
</reference>
<dbReference type="InterPro" id="IPR053255">
    <property type="entry name" value="EGF-like_domain"/>
</dbReference>
<keyword evidence="1" id="KW-0812">Transmembrane</keyword>
<name>A0AAN7ZWL9_9COLE</name>
<feature type="domain" description="EGF-like" evidence="2">
    <location>
        <begin position="117"/>
        <end position="149"/>
    </location>
</feature>
<dbReference type="InterPro" id="IPR009030">
    <property type="entry name" value="Growth_fac_rcpt_cys_sf"/>
</dbReference>
<feature type="domain" description="EGF-like" evidence="2">
    <location>
        <begin position="151"/>
        <end position="184"/>
    </location>
</feature>
<keyword evidence="4" id="KW-1185">Reference proteome</keyword>
<keyword evidence="1" id="KW-0472">Membrane</keyword>
<dbReference type="SMART" id="SM00181">
    <property type="entry name" value="EGF"/>
    <property type="match status" value="3"/>
</dbReference>
<dbReference type="AlphaFoldDB" id="A0AAN7ZWL9"/>
<evidence type="ECO:0000259" key="2">
    <source>
        <dbReference type="SMART" id="SM00181"/>
    </source>
</evidence>
<dbReference type="PANTHER" id="PTHR24047:SF32">
    <property type="entry name" value="FI01909P-RELATED"/>
    <property type="match status" value="1"/>
</dbReference>